<evidence type="ECO:0000259" key="10">
    <source>
        <dbReference type="PROSITE" id="PS50850"/>
    </source>
</evidence>
<dbReference type="CDD" id="cd17471">
    <property type="entry name" value="MFS_Set"/>
    <property type="match status" value="1"/>
</dbReference>
<dbReference type="Gene3D" id="1.20.1250.20">
    <property type="entry name" value="MFS general substrate transporter like domains"/>
    <property type="match status" value="2"/>
</dbReference>
<feature type="transmembrane region" description="Helical" evidence="9">
    <location>
        <begin position="20"/>
        <end position="39"/>
    </location>
</feature>
<keyword evidence="7 9" id="KW-1133">Transmembrane helix</keyword>
<feature type="transmembrane region" description="Helical" evidence="9">
    <location>
        <begin position="105"/>
        <end position="127"/>
    </location>
</feature>
<dbReference type="SUPFAM" id="SSF103473">
    <property type="entry name" value="MFS general substrate transporter"/>
    <property type="match status" value="2"/>
</dbReference>
<keyword evidence="6 9" id="KW-0812">Transmembrane</keyword>
<protein>
    <submittedName>
        <fullName evidence="11">MFS transporter</fullName>
    </submittedName>
</protein>
<feature type="transmembrane region" description="Helical" evidence="9">
    <location>
        <begin position="222"/>
        <end position="246"/>
    </location>
</feature>
<feature type="transmembrane region" description="Helical" evidence="9">
    <location>
        <begin position="258"/>
        <end position="276"/>
    </location>
</feature>
<evidence type="ECO:0000313" key="11">
    <source>
        <dbReference type="EMBL" id="SAL21685.1"/>
    </source>
</evidence>
<evidence type="ECO:0000256" key="4">
    <source>
        <dbReference type="ARBA" id="ARBA00022475"/>
    </source>
</evidence>
<accession>A0A158FPJ0</accession>
<organism evidence="11 12">
    <name type="scientific">Caballeronia sordidicola</name>
    <name type="common">Burkholderia sordidicola</name>
    <dbReference type="NCBI Taxonomy" id="196367"/>
    <lineage>
        <taxon>Bacteria</taxon>
        <taxon>Pseudomonadati</taxon>
        <taxon>Pseudomonadota</taxon>
        <taxon>Betaproteobacteria</taxon>
        <taxon>Burkholderiales</taxon>
        <taxon>Burkholderiaceae</taxon>
        <taxon>Caballeronia</taxon>
    </lineage>
</organism>
<evidence type="ECO:0000256" key="5">
    <source>
        <dbReference type="ARBA" id="ARBA00022597"/>
    </source>
</evidence>
<dbReference type="PANTHER" id="PTHR23535">
    <property type="entry name" value="SUGAR EFFLUX TRANSPORTER A-RELATED"/>
    <property type="match status" value="1"/>
</dbReference>
<comment type="similarity">
    <text evidence="2">Belongs to the major facilitator superfamily. Set transporter family.</text>
</comment>
<keyword evidence="8 9" id="KW-0472">Membrane</keyword>
<sequence>MNAVFKTFLALIRLPGYPGISLAMFLSGIASSFAVPYTSLFGATEAHMTPLRLGIFMTLTAVSSVVVSAYLGRVADRRSDKKRIVLLSIAGSALGYALLCVTRNYILLTIFGCVFLSIGAAVFPQLFTFSKARMHAEGISNTELPMATLRTTLSCAWVFGPAAGAIVLGVSGFNGLFLSAAGAFVVAGVIVLFMREPKVYDALEAGDKTSSEIPQQGKNAHVYAALVSFTLIGMGSAIATIMLPVLIVDQLHGTTAHVAQMVGLGAFAEIPMMLMLGGASRRINKANMIAFASLSHIVYFAGIALAPNLWVLVPLQILNAVVVAVTSCLGMSYFQELMPGALARATTLFFNTMRTGSVMAGVASGFVAATWGYRAVFVFCVALASTASVVLFIFNYQRGAKVFIDPAAEPAAEPVASGSAVALAEPTRAVSKV</sequence>
<dbReference type="RefSeq" id="WP_060818139.1">
    <property type="nucleotide sequence ID" value="NZ_FCOC02000003.1"/>
</dbReference>
<evidence type="ECO:0000256" key="8">
    <source>
        <dbReference type="ARBA" id="ARBA00023136"/>
    </source>
</evidence>
<dbReference type="Proteomes" id="UP000054893">
    <property type="component" value="Unassembled WGS sequence"/>
</dbReference>
<name>A0A158FPJ0_CABSO</name>
<evidence type="ECO:0000256" key="2">
    <source>
        <dbReference type="ARBA" id="ARBA00006523"/>
    </source>
</evidence>
<proteinExistence type="inferred from homology"/>
<comment type="subcellular location">
    <subcellularLocation>
        <location evidence="1">Cell membrane</location>
        <topology evidence="1">Multi-pass membrane protein</topology>
    </subcellularLocation>
</comment>
<keyword evidence="5" id="KW-0762">Sugar transport</keyword>
<reference evidence="11 12" key="1">
    <citation type="submission" date="2016-01" db="EMBL/GenBank/DDBJ databases">
        <authorList>
            <person name="Oliw E.H."/>
        </authorList>
    </citation>
    <scope>NUCLEOTIDE SEQUENCE [LARGE SCALE GENOMIC DNA]</scope>
    <source>
        <strain evidence="11">LMG 22029</strain>
    </source>
</reference>
<keyword evidence="4" id="KW-1003">Cell membrane</keyword>
<feature type="domain" description="Major facilitator superfamily (MFS) profile" evidence="10">
    <location>
        <begin position="221"/>
        <end position="433"/>
    </location>
</feature>
<feature type="transmembrane region" description="Helical" evidence="9">
    <location>
        <begin position="288"/>
        <end position="310"/>
    </location>
</feature>
<dbReference type="InterPro" id="IPR020846">
    <property type="entry name" value="MFS_dom"/>
</dbReference>
<dbReference type="OrthoDB" id="7337792at2"/>
<keyword evidence="3" id="KW-0813">Transport</keyword>
<dbReference type="InterPro" id="IPR036259">
    <property type="entry name" value="MFS_trans_sf"/>
</dbReference>
<dbReference type="GO" id="GO:0005886">
    <property type="term" value="C:plasma membrane"/>
    <property type="evidence" value="ECO:0007669"/>
    <property type="project" value="UniProtKB-SubCell"/>
</dbReference>
<evidence type="ECO:0000256" key="1">
    <source>
        <dbReference type="ARBA" id="ARBA00004651"/>
    </source>
</evidence>
<feature type="transmembrane region" description="Helical" evidence="9">
    <location>
        <begin position="176"/>
        <end position="194"/>
    </location>
</feature>
<feature type="transmembrane region" description="Helical" evidence="9">
    <location>
        <begin position="51"/>
        <end position="71"/>
    </location>
</feature>
<dbReference type="Pfam" id="PF07690">
    <property type="entry name" value="MFS_1"/>
    <property type="match status" value="1"/>
</dbReference>
<dbReference type="GO" id="GO:0022857">
    <property type="term" value="F:transmembrane transporter activity"/>
    <property type="evidence" value="ECO:0007669"/>
    <property type="project" value="InterPro"/>
</dbReference>
<dbReference type="AlphaFoldDB" id="A0A158FPJ0"/>
<feature type="transmembrane region" description="Helical" evidence="9">
    <location>
        <begin position="316"/>
        <end position="334"/>
    </location>
</feature>
<evidence type="ECO:0000256" key="6">
    <source>
        <dbReference type="ARBA" id="ARBA00022692"/>
    </source>
</evidence>
<evidence type="ECO:0000256" key="9">
    <source>
        <dbReference type="SAM" id="Phobius"/>
    </source>
</evidence>
<feature type="transmembrane region" description="Helical" evidence="9">
    <location>
        <begin position="147"/>
        <end position="170"/>
    </location>
</feature>
<feature type="transmembrane region" description="Helical" evidence="9">
    <location>
        <begin position="83"/>
        <end position="99"/>
    </location>
</feature>
<dbReference type="InterPro" id="IPR011701">
    <property type="entry name" value="MFS"/>
</dbReference>
<evidence type="ECO:0000256" key="7">
    <source>
        <dbReference type="ARBA" id="ARBA00022989"/>
    </source>
</evidence>
<evidence type="ECO:0000313" key="12">
    <source>
        <dbReference type="Proteomes" id="UP000054893"/>
    </source>
</evidence>
<feature type="transmembrane region" description="Helical" evidence="9">
    <location>
        <begin position="375"/>
        <end position="394"/>
    </location>
</feature>
<evidence type="ECO:0000256" key="3">
    <source>
        <dbReference type="ARBA" id="ARBA00022448"/>
    </source>
</evidence>
<feature type="transmembrane region" description="Helical" evidence="9">
    <location>
        <begin position="346"/>
        <end position="369"/>
    </location>
</feature>
<dbReference type="EMBL" id="FCOC02000003">
    <property type="protein sequence ID" value="SAL21685.1"/>
    <property type="molecule type" value="Genomic_DNA"/>
</dbReference>
<dbReference type="PROSITE" id="PS50850">
    <property type="entry name" value="MFS"/>
    <property type="match status" value="1"/>
</dbReference>
<gene>
    <name evidence="11" type="ORF">AWB64_01611</name>
</gene>
<dbReference type="PANTHER" id="PTHR23535:SF2">
    <property type="entry name" value="SUGAR EFFLUX TRANSPORTER A-RELATED"/>
    <property type="match status" value="1"/>
</dbReference>